<keyword evidence="6 9" id="KW-0119">Carbohydrate metabolism</keyword>
<feature type="compositionally biased region" description="Low complexity" evidence="10">
    <location>
        <begin position="38"/>
        <end position="61"/>
    </location>
</feature>
<name>A0ABN1TLH4_9ACTN</name>
<reference evidence="13 14" key="1">
    <citation type="journal article" date="2019" name="Int. J. Syst. Evol. Microbiol.">
        <title>The Global Catalogue of Microorganisms (GCM) 10K type strain sequencing project: providing services to taxonomists for standard genome sequencing and annotation.</title>
        <authorList>
            <consortium name="The Broad Institute Genomics Platform"/>
            <consortium name="The Broad Institute Genome Sequencing Center for Infectious Disease"/>
            <person name="Wu L."/>
            <person name="Ma J."/>
        </authorList>
    </citation>
    <scope>NUCLEOTIDE SEQUENCE [LARGE SCALE GENOMIC DNA]</scope>
    <source>
        <strain evidence="13 14">JCM 13002</strain>
    </source>
</reference>
<comment type="catalytic activity">
    <reaction evidence="1 9">
        <text>Endohydrolysis of (1-&gt;4)-beta-D-xylosidic linkages in xylans.</text>
        <dbReference type="EC" id="3.2.1.8"/>
    </reaction>
</comment>
<keyword evidence="14" id="KW-1185">Reference proteome</keyword>
<keyword evidence="8 9" id="KW-0624">Polysaccharide degradation</keyword>
<dbReference type="Gene3D" id="3.20.20.80">
    <property type="entry name" value="Glycosidases"/>
    <property type="match status" value="1"/>
</dbReference>
<dbReference type="SMART" id="SM00633">
    <property type="entry name" value="Glyco_10"/>
    <property type="match status" value="1"/>
</dbReference>
<feature type="chain" id="PRO_5046417508" description="Beta-xylanase" evidence="11">
    <location>
        <begin position="37"/>
        <end position="389"/>
    </location>
</feature>
<dbReference type="InterPro" id="IPR044846">
    <property type="entry name" value="GH10"/>
</dbReference>
<evidence type="ECO:0000256" key="9">
    <source>
        <dbReference type="RuleBase" id="RU361174"/>
    </source>
</evidence>
<dbReference type="Pfam" id="PF00331">
    <property type="entry name" value="Glyco_hydro_10"/>
    <property type="match status" value="1"/>
</dbReference>
<dbReference type="EMBL" id="BAAALD010000038">
    <property type="protein sequence ID" value="GAA1092698.1"/>
    <property type="molecule type" value="Genomic_DNA"/>
</dbReference>
<dbReference type="PROSITE" id="PS51760">
    <property type="entry name" value="GH10_2"/>
    <property type="match status" value="1"/>
</dbReference>
<feature type="signal peptide" evidence="11">
    <location>
        <begin position="1"/>
        <end position="36"/>
    </location>
</feature>
<organism evidence="13 14">
    <name type="scientific">Kitasatospora arboriphila</name>
    <dbReference type="NCBI Taxonomy" id="258052"/>
    <lineage>
        <taxon>Bacteria</taxon>
        <taxon>Bacillati</taxon>
        <taxon>Actinomycetota</taxon>
        <taxon>Actinomycetes</taxon>
        <taxon>Kitasatosporales</taxon>
        <taxon>Streptomycetaceae</taxon>
        <taxon>Kitasatospora</taxon>
    </lineage>
</organism>
<protein>
    <recommendedName>
        <fullName evidence="9">Beta-xylanase</fullName>
        <ecNumber evidence="9">3.2.1.8</ecNumber>
    </recommendedName>
</protein>
<dbReference type="InterPro" id="IPR001000">
    <property type="entry name" value="GH10_dom"/>
</dbReference>
<keyword evidence="7 9" id="KW-0326">Glycosidase</keyword>
<dbReference type="InterPro" id="IPR017853">
    <property type="entry name" value="GH"/>
</dbReference>
<dbReference type="SUPFAM" id="SSF51445">
    <property type="entry name" value="(Trans)glycosidases"/>
    <property type="match status" value="1"/>
</dbReference>
<keyword evidence="5 9" id="KW-0378">Hydrolase</keyword>
<evidence type="ECO:0000259" key="12">
    <source>
        <dbReference type="PROSITE" id="PS51760"/>
    </source>
</evidence>
<dbReference type="PRINTS" id="PR00134">
    <property type="entry name" value="GLHYDRLASE10"/>
</dbReference>
<feature type="region of interest" description="Disordered" evidence="10">
    <location>
        <begin position="38"/>
        <end position="69"/>
    </location>
</feature>
<evidence type="ECO:0000256" key="6">
    <source>
        <dbReference type="ARBA" id="ARBA00023277"/>
    </source>
</evidence>
<dbReference type="EC" id="3.2.1.8" evidence="9"/>
<evidence type="ECO:0000256" key="8">
    <source>
        <dbReference type="ARBA" id="ARBA00023326"/>
    </source>
</evidence>
<evidence type="ECO:0000256" key="7">
    <source>
        <dbReference type="ARBA" id="ARBA00023295"/>
    </source>
</evidence>
<evidence type="ECO:0000256" key="10">
    <source>
        <dbReference type="SAM" id="MobiDB-lite"/>
    </source>
</evidence>
<evidence type="ECO:0000313" key="14">
    <source>
        <dbReference type="Proteomes" id="UP001499987"/>
    </source>
</evidence>
<feature type="domain" description="GH10" evidence="12">
    <location>
        <begin position="66"/>
        <end position="382"/>
    </location>
</feature>
<evidence type="ECO:0000256" key="4">
    <source>
        <dbReference type="ARBA" id="ARBA00022729"/>
    </source>
</evidence>
<comment type="caution">
    <text evidence="13">The sequence shown here is derived from an EMBL/GenBank/DDBJ whole genome shotgun (WGS) entry which is preliminary data.</text>
</comment>
<dbReference type="PANTHER" id="PTHR31490">
    <property type="entry name" value="GLYCOSYL HYDROLASE"/>
    <property type="match status" value="1"/>
</dbReference>
<proteinExistence type="inferred from homology"/>
<evidence type="ECO:0000256" key="1">
    <source>
        <dbReference type="ARBA" id="ARBA00000681"/>
    </source>
</evidence>
<evidence type="ECO:0000256" key="3">
    <source>
        <dbReference type="ARBA" id="ARBA00022651"/>
    </source>
</evidence>
<sequence>MIVKGTSVIRATRTALVAATTAALAVTALVLPTASAATGSTATAGGTGASGDARAAAAPAKDPAKDPAARTLGELGRRAGVRIGTAVDMSALAADAPYREKAATEFSSVTPENVMKWEAVEAVRGTYTWGPADDLVDFARDNHQLVRGHTLVWHSQLPGWLTSGSFTADELRDILHRHITDEVKHFKGHIWQWDVVNEAFNDDGTLRDSVWLRNLGPGYIADAFRWAHEADPKAELYINDYNIEGVNPKSTALLALVTELKAQHVPIDGVGVQGHLAVQYPAPHDIADNLARFDALGLDTAITEADVRMVMPADATKTEAQAEGYSVLLQGCLLTEHCTDFTVWGFTDKYSWVPNTFSGQGSANLLTEDYRPKPAYTALRQDLTLAGRH</sequence>
<dbReference type="Proteomes" id="UP001499987">
    <property type="component" value="Unassembled WGS sequence"/>
</dbReference>
<keyword evidence="4 11" id="KW-0732">Signal</keyword>
<accession>A0ABN1TLH4</accession>
<comment type="similarity">
    <text evidence="2 9">Belongs to the glycosyl hydrolase 10 (cellulase F) family.</text>
</comment>
<dbReference type="PANTHER" id="PTHR31490:SF88">
    <property type="entry name" value="BETA-XYLANASE"/>
    <property type="match status" value="1"/>
</dbReference>
<gene>
    <name evidence="13" type="ORF">GCM10009663_40540</name>
</gene>
<evidence type="ECO:0000256" key="5">
    <source>
        <dbReference type="ARBA" id="ARBA00022801"/>
    </source>
</evidence>
<evidence type="ECO:0000256" key="2">
    <source>
        <dbReference type="ARBA" id="ARBA00007495"/>
    </source>
</evidence>
<evidence type="ECO:0000256" key="11">
    <source>
        <dbReference type="SAM" id="SignalP"/>
    </source>
</evidence>
<keyword evidence="3" id="KW-0858">Xylan degradation</keyword>
<evidence type="ECO:0000313" key="13">
    <source>
        <dbReference type="EMBL" id="GAA1092698.1"/>
    </source>
</evidence>